<accession>A0A3M7RS62</accession>
<evidence type="ECO:0000313" key="2">
    <source>
        <dbReference type="Proteomes" id="UP000276133"/>
    </source>
</evidence>
<keyword evidence="2" id="KW-1185">Reference proteome</keyword>
<protein>
    <submittedName>
        <fullName evidence="1">Uncharacterized protein</fullName>
    </submittedName>
</protein>
<evidence type="ECO:0000313" key="1">
    <source>
        <dbReference type="EMBL" id="RNA26362.1"/>
    </source>
</evidence>
<dbReference type="AlphaFoldDB" id="A0A3M7RS62"/>
<name>A0A3M7RS62_BRAPC</name>
<proteinExistence type="predicted"/>
<comment type="caution">
    <text evidence="1">The sequence shown here is derived from an EMBL/GenBank/DDBJ whole genome shotgun (WGS) entry which is preliminary data.</text>
</comment>
<organism evidence="1 2">
    <name type="scientific">Brachionus plicatilis</name>
    <name type="common">Marine rotifer</name>
    <name type="synonym">Brachionus muelleri</name>
    <dbReference type="NCBI Taxonomy" id="10195"/>
    <lineage>
        <taxon>Eukaryota</taxon>
        <taxon>Metazoa</taxon>
        <taxon>Spiralia</taxon>
        <taxon>Gnathifera</taxon>
        <taxon>Rotifera</taxon>
        <taxon>Eurotatoria</taxon>
        <taxon>Monogononta</taxon>
        <taxon>Pseudotrocha</taxon>
        <taxon>Ploima</taxon>
        <taxon>Brachionidae</taxon>
        <taxon>Brachionus</taxon>
    </lineage>
</organism>
<dbReference type="EMBL" id="REGN01002750">
    <property type="protein sequence ID" value="RNA26362.1"/>
    <property type="molecule type" value="Genomic_DNA"/>
</dbReference>
<reference evidence="1 2" key="1">
    <citation type="journal article" date="2018" name="Sci. Rep.">
        <title>Genomic signatures of local adaptation to the degree of environmental predictability in rotifers.</title>
        <authorList>
            <person name="Franch-Gras L."/>
            <person name="Hahn C."/>
            <person name="Garcia-Roger E.M."/>
            <person name="Carmona M.J."/>
            <person name="Serra M."/>
            <person name="Gomez A."/>
        </authorList>
    </citation>
    <scope>NUCLEOTIDE SEQUENCE [LARGE SCALE GENOMIC DNA]</scope>
    <source>
        <strain evidence="1">HYR1</strain>
    </source>
</reference>
<dbReference type="Proteomes" id="UP000276133">
    <property type="component" value="Unassembled WGS sequence"/>
</dbReference>
<gene>
    <name evidence="1" type="ORF">BpHYR1_040263</name>
</gene>
<sequence>MCLVVSVPLIVKKVETSCLTKAVCWNECTNDKKAIQFKKTYILNEFFKNICESFLGIPPKNKFGITLEYS</sequence>